<organism evidence="1 2">
    <name type="scientific">Dallia pectoralis</name>
    <name type="common">Alaska blackfish</name>
    <dbReference type="NCBI Taxonomy" id="75939"/>
    <lineage>
        <taxon>Eukaryota</taxon>
        <taxon>Metazoa</taxon>
        <taxon>Chordata</taxon>
        <taxon>Craniata</taxon>
        <taxon>Vertebrata</taxon>
        <taxon>Euteleostomi</taxon>
        <taxon>Actinopterygii</taxon>
        <taxon>Neopterygii</taxon>
        <taxon>Teleostei</taxon>
        <taxon>Protacanthopterygii</taxon>
        <taxon>Esociformes</taxon>
        <taxon>Umbridae</taxon>
        <taxon>Dallia</taxon>
    </lineage>
</organism>
<gene>
    <name evidence="1" type="ORF">DPEC_G00174220</name>
</gene>
<keyword evidence="2" id="KW-1185">Reference proteome</keyword>
<sequence length="71" mass="7906">MGQSQGKGCHSLFDEGGWALDLLTPEWLAQVSIYFLMIIWVKRQISSASRSLLPSNTELHTALSRAFPINS</sequence>
<evidence type="ECO:0000313" key="2">
    <source>
        <dbReference type="Proteomes" id="UP001157502"/>
    </source>
</evidence>
<accession>A0ACC2GE55</accession>
<proteinExistence type="predicted"/>
<name>A0ACC2GE55_DALPE</name>
<comment type="caution">
    <text evidence="1">The sequence shown here is derived from an EMBL/GenBank/DDBJ whole genome shotgun (WGS) entry which is preliminary data.</text>
</comment>
<reference evidence="1" key="1">
    <citation type="submission" date="2021-05" db="EMBL/GenBank/DDBJ databases">
        <authorList>
            <person name="Pan Q."/>
            <person name="Jouanno E."/>
            <person name="Zahm M."/>
            <person name="Klopp C."/>
            <person name="Cabau C."/>
            <person name="Louis A."/>
            <person name="Berthelot C."/>
            <person name="Parey E."/>
            <person name="Roest Crollius H."/>
            <person name="Montfort J."/>
            <person name="Robinson-Rechavi M."/>
            <person name="Bouchez O."/>
            <person name="Lampietro C."/>
            <person name="Lopez Roques C."/>
            <person name="Donnadieu C."/>
            <person name="Postlethwait J."/>
            <person name="Bobe J."/>
            <person name="Dillon D."/>
            <person name="Chandos A."/>
            <person name="von Hippel F."/>
            <person name="Guiguen Y."/>
        </authorList>
    </citation>
    <scope>NUCLEOTIDE SEQUENCE</scope>
    <source>
        <strain evidence="1">YG-Jan2019</strain>
    </source>
</reference>
<dbReference type="Proteomes" id="UP001157502">
    <property type="component" value="Chromosome 14"/>
</dbReference>
<dbReference type="EMBL" id="CM055741">
    <property type="protein sequence ID" value="KAJ8001901.1"/>
    <property type="molecule type" value="Genomic_DNA"/>
</dbReference>
<evidence type="ECO:0000313" key="1">
    <source>
        <dbReference type="EMBL" id="KAJ8001901.1"/>
    </source>
</evidence>
<protein>
    <submittedName>
        <fullName evidence="1">Uncharacterized protein</fullName>
    </submittedName>
</protein>